<keyword evidence="1" id="KW-0812">Transmembrane</keyword>
<dbReference type="OrthoDB" id="28288at2157"/>
<keyword evidence="1" id="KW-0472">Membrane</keyword>
<reference evidence="2 3" key="1">
    <citation type="journal article" date="2012" name="J. Bacteriol.">
        <title>Complete genome sequence of strain 1860, a crenarchaeon of the genus pyrobaculum able to grow with various electron acceptors.</title>
        <authorList>
            <person name="Mardanov A.V."/>
            <person name="Gumerov V.M."/>
            <person name="Slobodkina G.B."/>
            <person name="Beletsky A.V."/>
            <person name="Bonch-Osmolovskaya E.A."/>
            <person name="Ravin N.V."/>
            <person name="Skryabin K.G."/>
        </authorList>
    </citation>
    <scope>NUCLEOTIDE SEQUENCE [LARGE SCALE GENOMIC DNA]</scope>
    <source>
        <strain evidence="2 3">1860</strain>
    </source>
</reference>
<evidence type="ECO:0000256" key="1">
    <source>
        <dbReference type="SAM" id="Phobius"/>
    </source>
</evidence>
<sequence length="46" mass="4985">MLLILVSMQKEEAGRGALVTMLIYGAVFAVLWFVIYAIALSRGIVG</sequence>
<protein>
    <submittedName>
        <fullName evidence="2">Uncharacterized protein</fullName>
    </submittedName>
</protein>
<dbReference type="EMBL" id="CP003098">
    <property type="protein sequence ID" value="AET32188.1"/>
    <property type="molecule type" value="Genomic_DNA"/>
</dbReference>
<keyword evidence="3" id="KW-1185">Reference proteome</keyword>
<proteinExistence type="predicted"/>
<gene>
    <name evidence="2" type="ORF">P186_0740</name>
</gene>
<feature type="transmembrane region" description="Helical" evidence="1">
    <location>
        <begin position="21"/>
        <end position="40"/>
    </location>
</feature>
<name>G7VI96_9CREN</name>
<dbReference type="KEGG" id="pyr:P186_0740"/>
<dbReference type="STRING" id="1104324.P186_0740"/>
<dbReference type="HOGENOM" id="CLU_3263977_0_0_2"/>
<accession>G7VI96</accession>
<organism evidence="2 3">
    <name type="scientific">Pyrobaculum ferrireducens</name>
    <dbReference type="NCBI Taxonomy" id="1104324"/>
    <lineage>
        <taxon>Archaea</taxon>
        <taxon>Thermoproteota</taxon>
        <taxon>Thermoprotei</taxon>
        <taxon>Thermoproteales</taxon>
        <taxon>Thermoproteaceae</taxon>
        <taxon>Pyrobaculum</taxon>
    </lineage>
</organism>
<evidence type="ECO:0000313" key="2">
    <source>
        <dbReference type="EMBL" id="AET32188.1"/>
    </source>
</evidence>
<dbReference type="eggNOG" id="arCOG14240">
    <property type="taxonomic scope" value="Archaea"/>
</dbReference>
<dbReference type="BioCyc" id="PSP1104324:GJSN-726-MONOMER"/>
<dbReference type="AlphaFoldDB" id="G7VI96"/>
<dbReference type="Proteomes" id="UP000005867">
    <property type="component" value="Chromosome"/>
</dbReference>
<keyword evidence="1" id="KW-1133">Transmembrane helix</keyword>
<evidence type="ECO:0000313" key="3">
    <source>
        <dbReference type="Proteomes" id="UP000005867"/>
    </source>
</evidence>